<dbReference type="EMBL" id="UGQY01000001">
    <property type="protein sequence ID" value="STZ74213.1"/>
    <property type="molecule type" value="Genomic_DNA"/>
</dbReference>
<dbReference type="PANTHER" id="PTHR33406:SF6">
    <property type="entry name" value="MEMBRANE PROTEIN YDGH-RELATED"/>
    <property type="match status" value="1"/>
</dbReference>
<evidence type="ECO:0000256" key="5">
    <source>
        <dbReference type="ARBA" id="ARBA00022989"/>
    </source>
</evidence>
<feature type="transmembrane region" description="Helical" evidence="7">
    <location>
        <begin position="926"/>
        <end position="948"/>
    </location>
</feature>
<dbReference type="Proteomes" id="UP000255389">
    <property type="component" value="Unassembled WGS sequence"/>
</dbReference>
<keyword evidence="4 7" id="KW-0812">Transmembrane</keyword>
<keyword evidence="3" id="KW-1003">Cell membrane</keyword>
<feature type="transmembrane region" description="Helical" evidence="7">
    <location>
        <begin position="332"/>
        <end position="354"/>
    </location>
</feature>
<reference evidence="9 10" key="1">
    <citation type="submission" date="2018-06" db="EMBL/GenBank/DDBJ databases">
        <authorList>
            <consortium name="Pathogen Informatics"/>
            <person name="Doyle S."/>
        </authorList>
    </citation>
    <scope>NUCLEOTIDE SEQUENCE [LARGE SCALE GENOMIC DNA]</scope>
    <source>
        <strain evidence="9 10">NCTC1542</strain>
    </source>
</reference>
<evidence type="ECO:0000256" key="2">
    <source>
        <dbReference type="ARBA" id="ARBA00010157"/>
    </source>
</evidence>
<evidence type="ECO:0000256" key="4">
    <source>
        <dbReference type="ARBA" id="ARBA00022692"/>
    </source>
</evidence>
<gene>
    <name evidence="9" type="primary">mmpL8_4</name>
    <name evidence="9" type="ORF">NCTC1542_01763</name>
</gene>
<evidence type="ECO:0000259" key="8">
    <source>
        <dbReference type="PROSITE" id="PS50156"/>
    </source>
</evidence>
<dbReference type="PANTHER" id="PTHR33406">
    <property type="entry name" value="MEMBRANE PROTEIN MJ1562-RELATED"/>
    <property type="match status" value="1"/>
</dbReference>
<evidence type="ECO:0000256" key="7">
    <source>
        <dbReference type="SAM" id="Phobius"/>
    </source>
</evidence>
<feature type="transmembrane region" description="Helical" evidence="7">
    <location>
        <begin position="854"/>
        <end position="879"/>
    </location>
</feature>
<sequence>MPRRMRRGRGVDETTTGYSPALAAMTRFTIRHRWSVIAAWIALAAILAIVFPQLETVVKRQSVQMLPASMHAARTLDHVSTAFHEDGSRTVLFIAVEQSSGLTPQTRQRYDAMVDRLRADTAHVRMVQDLLADPATASHAVSDDGQAWYLPVGISGTLGDPSATESVNAVRSIVTDSFSGSPATARVTGPPATIVDQLGALQRDLLPITAITAAAIALILLLIYRSLFAALLPLITIGVSLVVTRGVLSGLGVAGVPISAYAELFVMAILLGAGTDYSVFLISRYHEQRRAGMSPDDSIVAATAFMGRVLLASAATVAIAFAAMHFTRLRALASIGPACSVGVMVGFAAAVTLLPPILSIAAGRGIGAPKLDVSRRYWNALAVTVVRRPRATLAISLVVLLALSGAAAATRLGYDDRRGQPSDTESNLAYQMLNRHFPADMVFSEYLVLDAPADMRTGKSLADLDQLASRIAQLPGVKKVSGVTRPTGERLEQAQLGWQNGRIGDQMAAAVDQARDHRDELTQLTNGADQLASGLTQLDDRLRSPLAAISSLMPQIADITSQLTAVQSQLNTSGADLDQILAQVHTIAPIAQNAKATVDTLDHLGTDLPNSPWCITTPQCQQIGEQIRVLVALRDNGFFDQISAFSDSSIAQPQRLRSLLDGLGAFQRAGGAHGSPQDIVGQIAQLQSGLGRLASGARALANGVHTLVDSNIQQLSGMSQVATQLQESARATTGADSSSGFFLPSDTFQRDDFARVARQFITGDGKTTRLLIESEFDPYSPQAVTLNHRIIETARAALPNTSLATATVDVAGFTAFNSELQQLMSADTLQTFAVTLIIVVLILIVLLRSIVAPLYLILTVVINFLAALGLTTIVFQLILGQDIVSIAPIMAFIILVAVGADYNMLLVSRLREESISNNRVAVIRTVANTGSVISSAGVIFAASMFGLLAGSVSLMLQIGFFVGAGLLIDTFIVRTLTVPAIATLLGKRNWWPGG</sequence>
<name>A0A378UBU2_MYCFO</name>
<dbReference type="PROSITE" id="PS50156">
    <property type="entry name" value="SSD"/>
    <property type="match status" value="1"/>
</dbReference>
<evidence type="ECO:0000256" key="6">
    <source>
        <dbReference type="ARBA" id="ARBA00023136"/>
    </source>
</evidence>
<feature type="transmembrane region" description="Helical" evidence="7">
    <location>
        <begin position="829"/>
        <end position="847"/>
    </location>
</feature>
<feature type="transmembrane region" description="Helical" evidence="7">
    <location>
        <begin position="305"/>
        <end position="326"/>
    </location>
</feature>
<dbReference type="InterPro" id="IPR000731">
    <property type="entry name" value="SSD"/>
</dbReference>
<accession>A0A378UBU2</accession>
<feature type="transmembrane region" description="Helical" evidence="7">
    <location>
        <begin position="34"/>
        <end position="54"/>
    </location>
</feature>
<dbReference type="InterPro" id="IPR004869">
    <property type="entry name" value="MMPL_dom"/>
</dbReference>
<evidence type="ECO:0000256" key="1">
    <source>
        <dbReference type="ARBA" id="ARBA00004651"/>
    </source>
</evidence>
<dbReference type="GO" id="GO:0005886">
    <property type="term" value="C:plasma membrane"/>
    <property type="evidence" value="ECO:0007669"/>
    <property type="project" value="UniProtKB-SubCell"/>
</dbReference>
<keyword evidence="5 7" id="KW-1133">Transmembrane helix</keyword>
<evidence type="ECO:0000256" key="3">
    <source>
        <dbReference type="ARBA" id="ARBA00022475"/>
    </source>
</evidence>
<dbReference type="InterPro" id="IPR023908">
    <property type="entry name" value="xxxLxxG_rpt"/>
</dbReference>
<comment type="subcellular location">
    <subcellularLocation>
        <location evidence="1">Cell membrane</location>
        <topology evidence="1">Multi-pass membrane protein</topology>
    </subcellularLocation>
</comment>
<keyword evidence="6 7" id="KW-0472">Membrane</keyword>
<feature type="transmembrane region" description="Helical" evidence="7">
    <location>
        <begin position="393"/>
        <end position="414"/>
    </location>
</feature>
<comment type="similarity">
    <text evidence="2">Belongs to the resistance-nodulation-cell division (RND) (TC 2.A.6) family. MmpL subfamily.</text>
</comment>
<feature type="transmembrane region" description="Helical" evidence="7">
    <location>
        <begin position="954"/>
        <end position="973"/>
    </location>
</feature>
<dbReference type="Gene3D" id="1.20.1640.10">
    <property type="entry name" value="Multidrug efflux transporter AcrB transmembrane domain"/>
    <property type="match status" value="2"/>
</dbReference>
<dbReference type="Pfam" id="PF03176">
    <property type="entry name" value="MMPL"/>
    <property type="match status" value="2"/>
</dbReference>
<feature type="transmembrane region" description="Helical" evidence="7">
    <location>
        <begin position="231"/>
        <end position="258"/>
    </location>
</feature>
<dbReference type="InterPro" id="IPR050545">
    <property type="entry name" value="Mycobact_MmpL"/>
</dbReference>
<proteinExistence type="inferred from homology"/>
<evidence type="ECO:0000313" key="9">
    <source>
        <dbReference type="EMBL" id="STZ74213.1"/>
    </source>
</evidence>
<feature type="transmembrane region" description="Helical" evidence="7">
    <location>
        <begin position="885"/>
        <end position="905"/>
    </location>
</feature>
<dbReference type="SUPFAM" id="SSF82866">
    <property type="entry name" value="Multidrug efflux transporter AcrB transmembrane domain"/>
    <property type="match status" value="2"/>
</dbReference>
<dbReference type="AlphaFoldDB" id="A0A378UBU2"/>
<dbReference type="NCBIfam" id="TIGR03057">
    <property type="entry name" value="xxxLxxG_by_4"/>
    <property type="match status" value="1"/>
</dbReference>
<feature type="transmembrane region" description="Helical" evidence="7">
    <location>
        <begin position="264"/>
        <end position="285"/>
    </location>
</feature>
<organism evidence="9 10">
    <name type="scientific">Mycolicibacterium fortuitum</name>
    <name type="common">Mycobacterium fortuitum</name>
    <dbReference type="NCBI Taxonomy" id="1766"/>
    <lineage>
        <taxon>Bacteria</taxon>
        <taxon>Bacillati</taxon>
        <taxon>Actinomycetota</taxon>
        <taxon>Actinomycetes</taxon>
        <taxon>Mycobacteriales</taxon>
        <taxon>Mycobacteriaceae</taxon>
        <taxon>Mycolicibacterium</taxon>
    </lineage>
</organism>
<protein>
    <submittedName>
        <fullName evidence="9">Putative RND superfamily drug exporter</fullName>
    </submittedName>
</protein>
<evidence type="ECO:0000313" key="10">
    <source>
        <dbReference type="Proteomes" id="UP000255389"/>
    </source>
</evidence>
<feature type="domain" description="SSD" evidence="8">
    <location>
        <begin position="230"/>
        <end position="360"/>
    </location>
</feature>
<feature type="transmembrane region" description="Helical" evidence="7">
    <location>
        <begin position="205"/>
        <end position="224"/>
    </location>
</feature>